<accession>A0A6G9AQ48</accession>
<dbReference type="Pfam" id="PF00150">
    <property type="entry name" value="Cellulase"/>
    <property type="match status" value="1"/>
</dbReference>
<gene>
    <name evidence="7" type="ORF">G8759_18685</name>
</gene>
<sequence length="356" mass="40821">MKSTLFYLIRRSLNLLFISLSLCYSASAQRWTAQQANDWYKTQPFLVGANFIPSTAINQLEMWQAESFDPATIDRELGYAESIGMNIMRVFLHNLVWEQDAEGYKKRIDQFLQIADKHHIKIMFVLFDSCWNDDPKPGKQQEPVTGKHNSGWARSPGTKRLFDSRTWGGLEQYTKSVITAFGNDNRVIVWDLFNEPSNNGYNDAVLPLLTKTFTWAQSVRPSQPITAGWWNDHPLSNDLMFSQSDIITFHNYAEAPKLEAQILDLQKLGRPLICTEYMARTRNSTFETCLPVFKKYKVGAINWGLVKGKTNTIYAWDAPMPSGEEPKVWFHDIFRPDGSVFDPKETALIKQLATGK</sequence>
<keyword evidence="1 3" id="KW-0378">Hydrolase</keyword>
<dbReference type="Proteomes" id="UP000501802">
    <property type="component" value="Chromosome"/>
</dbReference>
<keyword evidence="5" id="KW-0732">Signal</keyword>
<dbReference type="GO" id="GO:0000272">
    <property type="term" value="P:polysaccharide catabolic process"/>
    <property type="evidence" value="ECO:0007669"/>
    <property type="project" value="InterPro"/>
</dbReference>
<protein>
    <submittedName>
        <fullName evidence="7">Cellulase family glycosylhydrolase</fullName>
    </submittedName>
</protein>
<evidence type="ECO:0000259" key="6">
    <source>
        <dbReference type="Pfam" id="PF00150"/>
    </source>
</evidence>
<feature type="domain" description="Glycoside hydrolase family 5" evidence="6">
    <location>
        <begin position="82"/>
        <end position="304"/>
    </location>
</feature>
<feature type="region of interest" description="Disordered" evidence="4">
    <location>
        <begin position="136"/>
        <end position="157"/>
    </location>
</feature>
<evidence type="ECO:0000256" key="1">
    <source>
        <dbReference type="ARBA" id="ARBA00022801"/>
    </source>
</evidence>
<evidence type="ECO:0000313" key="8">
    <source>
        <dbReference type="Proteomes" id="UP000501802"/>
    </source>
</evidence>
<reference evidence="7 8" key="1">
    <citation type="submission" date="2020-03" db="EMBL/GenBank/DDBJ databases">
        <authorList>
            <person name="Kim M.K."/>
        </authorList>
    </citation>
    <scope>NUCLEOTIDE SEQUENCE [LARGE SCALE GENOMIC DNA]</scope>
    <source>
        <strain evidence="7 8">BT328</strain>
    </source>
</reference>
<dbReference type="RefSeq" id="WP_167210674.1">
    <property type="nucleotide sequence ID" value="NZ_CP050063.1"/>
</dbReference>
<dbReference type="EMBL" id="CP050063">
    <property type="protein sequence ID" value="QIP14498.1"/>
    <property type="molecule type" value="Genomic_DNA"/>
</dbReference>
<dbReference type="InterPro" id="IPR018087">
    <property type="entry name" value="Glyco_hydro_5_CS"/>
</dbReference>
<evidence type="ECO:0000313" key="7">
    <source>
        <dbReference type="EMBL" id="QIP14498.1"/>
    </source>
</evidence>
<dbReference type="AlphaFoldDB" id="A0A6G9AQ48"/>
<evidence type="ECO:0000256" key="5">
    <source>
        <dbReference type="SAM" id="SignalP"/>
    </source>
</evidence>
<name>A0A6G9AQ48_9BACT</name>
<proteinExistence type="inferred from homology"/>
<dbReference type="KEGG" id="spib:G8759_18685"/>
<keyword evidence="8" id="KW-1185">Reference proteome</keyword>
<dbReference type="InterPro" id="IPR001547">
    <property type="entry name" value="Glyco_hydro_5"/>
</dbReference>
<dbReference type="InterPro" id="IPR017853">
    <property type="entry name" value="GH"/>
</dbReference>
<dbReference type="Gene3D" id="3.20.20.80">
    <property type="entry name" value="Glycosidases"/>
    <property type="match status" value="1"/>
</dbReference>
<organism evidence="7 8">
    <name type="scientific">Spirosoma aureum</name>
    <dbReference type="NCBI Taxonomy" id="2692134"/>
    <lineage>
        <taxon>Bacteria</taxon>
        <taxon>Pseudomonadati</taxon>
        <taxon>Bacteroidota</taxon>
        <taxon>Cytophagia</taxon>
        <taxon>Cytophagales</taxon>
        <taxon>Cytophagaceae</taxon>
        <taxon>Spirosoma</taxon>
    </lineage>
</organism>
<dbReference type="PROSITE" id="PS00659">
    <property type="entry name" value="GLYCOSYL_HYDROL_F5"/>
    <property type="match status" value="1"/>
</dbReference>
<feature type="signal peptide" evidence="5">
    <location>
        <begin position="1"/>
        <end position="28"/>
    </location>
</feature>
<evidence type="ECO:0000256" key="2">
    <source>
        <dbReference type="ARBA" id="ARBA00023295"/>
    </source>
</evidence>
<keyword evidence="2 3" id="KW-0326">Glycosidase</keyword>
<feature type="chain" id="PRO_5026204827" evidence="5">
    <location>
        <begin position="29"/>
        <end position="356"/>
    </location>
</feature>
<comment type="similarity">
    <text evidence="3">Belongs to the glycosyl hydrolase 5 (cellulase A) family.</text>
</comment>
<evidence type="ECO:0000256" key="4">
    <source>
        <dbReference type="SAM" id="MobiDB-lite"/>
    </source>
</evidence>
<dbReference type="SUPFAM" id="SSF51445">
    <property type="entry name" value="(Trans)glycosidases"/>
    <property type="match status" value="1"/>
</dbReference>
<dbReference type="GO" id="GO:0004553">
    <property type="term" value="F:hydrolase activity, hydrolyzing O-glycosyl compounds"/>
    <property type="evidence" value="ECO:0007669"/>
    <property type="project" value="InterPro"/>
</dbReference>
<evidence type="ECO:0000256" key="3">
    <source>
        <dbReference type="RuleBase" id="RU361153"/>
    </source>
</evidence>